<name>Q4QDP8_LEIMA</name>
<evidence type="ECO:0000313" key="2">
    <source>
        <dbReference type="EMBL" id="CAJ04215.1"/>
    </source>
</evidence>
<gene>
    <name evidence="2" type="ORF">LMJF_18_1410</name>
</gene>
<dbReference type="Proteomes" id="UP000000542">
    <property type="component" value="Chromosome 18"/>
</dbReference>
<feature type="region of interest" description="Disordered" evidence="1">
    <location>
        <begin position="485"/>
        <end position="600"/>
    </location>
</feature>
<dbReference type="EMBL" id="FR796414">
    <property type="protein sequence ID" value="CAJ04215.1"/>
    <property type="molecule type" value="Genomic_DNA"/>
</dbReference>
<evidence type="ECO:0000256" key="1">
    <source>
        <dbReference type="SAM" id="MobiDB-lite"/>
    </source>
</evidence>
<feature type="compositionally biased region" description="Low complexity" evidence="1">
    <location>
        <begin position="530"/>
        <end position="539"/>
    </location>
</feature>
<feature type="compositionally biased region" description="Low complexity" evidence="1">
    <location>
        <begin position="263"/>
        <end position="276"/>
    </location>
</feature>
<dbReference type="eggNOG" id="ENOG502SJCW">
    <property type="taxonomic scope" value="Eukaryota"/>
</dbReference>
<feature type="region of interest" description="Disordered" evidence="1">
    <location>
        <begin position="124"/>
        <end position="164"/>
    </location>
</feature>
<dbReference type="VEuPathDB" id="TriTrypDB:LMJFC_180022500"/>
<feature type="compositionally biased region" description="Low complexity" evidence="1">
    <location>
        <begin position="75"/>
        <end position="91"/>
    </location>
</feature>
<feature type="compositionally biased region" description="Basic and acidic residues" evidence="1">
    <location>
        <begin position="556"/>
        <end position="567"/>
    </location>
</feature>
<feature type="compositionally biased region" description="Low complexity" evidence="1">
    <location>
        <begin position="286"/>
        <end position="300"/>
    </location>
</feature>
<proteinExistence type="predicted"/>
<dbReference type="InParanoid" id="Q4QDP8"/>
<feature type="compositionally biased region" description="Basic and acidic residues" evidence="1">
    <location>
        <begin position="488"/>
        <end position="499"/>
    </location>
</feature>
<accession>Q4QDP8</accession>
<protein>
    <submittedName>
        <fullName evidence="2">Uncharacterized protein</fullName>
    </submittedName>
</protein>
<feature type="compositionally biased region" description="Basic and acidic residues" evidence="1">
    <location>
        <begin position="349"/>
        <end position="360"/>
    </location>
</feature>
<dbReference type="HOGENOM" id="CLU_293461_0_0_1"/>
<feature type="region of interest" description="Disordered" evidence="1">
    <location>
        <begin position="711"/>
        <end position="731"/>
    </location>
</feature>
<keyword evidence="3" id="KW-1185">Reference proteome</keyword>
<feature type="compositionally biased region" description="Low complexity" evidence="1">
    <location>
        <begin position="320"/>
        <end position="339"/>
    </location>
</feature>
<feature type="region of interest" description="Disordered" evidence="1">
    <location>
        <begin position="400"/>
        <end position="420"/>
    </location>
</feature>
<organism evidence="2 3">
    <name type="scientific">Leishmania major</name>
    <dbReference type="NCBI Taxonomy" id="5664"/>
    <lineage>
        <taxon>Eukaryota</taxon>
        <taxon>Discoba</taxon>
        <taxon>Euglenozoa</taxon>
        <taxon>Kinetoplastea</taxon>
        <taxon>Metakinetoplastina</taxon>
        <taxon>Trypanosomatida</taxon>
        <taxon>Trypanosomatidae</taxon>
        <taxon>Leishmaniinae</taxon>
        <taxon>Leishmania</taxon>
    </lineage>
</organism>
<feature type="region of interest" description="Disordered" evidence="1">
    <location>
        <begin position="814"/>
        <end position="833"/>
    </location>
</feature>
<sequence>MSCRRSTDSSSVTLPASMQTLLQRYTDRKLTKEERLVLAHATPNVRCEALRLFFEMNDAAAGVEYVLASSGASPRSHGGISARASRSGGTTTTASAAAPVLAASKALKSLSTNTLTAANAGAKPSAAAASGANRPLAASAPTGNVAFRDEVRKPTGTGRAVVPASGSTALSPVAKAGSCLHRTRVARSGESVCTLVTVSSMSSEDSDDAAELRLAKTPAKEGAEAVMPPTVTPRSRDSRANAGAAAVVPAVPLLALDAVLKPHGSNSNSSASFPSAGVVHSERRSSVSPTMTNTTTVTVTAQPRAVSPSVVPPPGCQHLSPAAPKPSTTVTAAAPVSTPVAPPSLPSTVHEDAGDDEGPRKTVAAKPMGYYANPTAMHTAPVPHPRQQCYVGFVDSKPTAVRGTHRRDRTSTLGHPQGGVDVAYRELPRNHSNPSPSCTPPSLAGSGAVSVCGTDWAALVAAAPAPQLPTVPAAMATKPAAAVPASPWKDHLPAPKEATDVTPASGLCSPRLPAEASHDQPNRTHGSRFGDTATAASNSGGAGKAQQPPRTPRVPLTDRKREAEGSDGHSPCNVQNPDSGTPQLSPPPPPSKLGGASPIKRGAAWDETTGMYITHPNQLRRQRAARSVATAALTARPFAAVCGVSDSALEPPDTLHYHFARTASLTPASALPTSMPTTTAAAHAAGSVPLRRLCSPAVHLAGGADATSVRSRAAALPSSKDNKQKKRKQETKWAKALTGASTWKRAIETRKTATALAASLVVAPVVASPRLAGYQRLCREDVPIKYDFHGHSGETIMLQRQASQYPTQMLAAVTSGPPSKPHRTASASQTVRSAAPVARTERYYSMMKGGGVEVVEVETAQPSAQAPCPSTIRTPRSARFRVQQRPRRLVGEPAAAMVSARGSAAERTCQVPGAAAPVCAGLMPPAHCDVFERLTSNYYDVYSSEVVLQATSPPTVTAFPRGCRSSQEHRRSARRRQFSAPAASPRGRLVRCPATARVARDGCLRAEEMAECERERTTAPAARAFARSNTSCNPVC</sequence>
<dbReference type="OMA" id="PNVRCEA"/>
<feature type="region of interest" description="Disordered" evidence="1">
    <location>
        <begin position="216"/>
        <end position="237"/>
    </location>
</feature>
<feature type="region of interest" description="Disordered" evidence="1">
    <location>
        <begin position="263"/>
        <end position="360"/>
    </location>
</feature>
<dbReference type="VEuPathDB" id="TriTrypDB:LmjF.18.1410"/>
<dbReference type="KEGG" id="lma:LMJF_18_1410"/>
<feature type="region of interest" description="Disordered" evidence="1">
    <location>
        <begin position="958"/>
        <end position="984"/>
    </location>
</feature>
<evidence type="ECO:0000313" key="3">
    <source>
        <dbReference type="Proteomes" id="UP000000542"/>
    </source>
</evidence>
<feature type="region of interest" description="Disordered" evidence="1">
    <location>
        <begin position="70"/>
        <end position="91"/>
    </location>
</feature>
<reference evidence="2 3" key="2">
    <citation type="journal article" date="2011" name="Genome Res.">
        <title>Chromosome and gene copy number variation allow major structural change between species and strains of Leishmania.</title>
        <authorList>
            <person name="Rogers M.B."/>
            <person name="Hilley J.D."/>
            <person name="Dickens N.J."/>
            <person name="Wilkes J."/>
            <person name="Bates P.A."/>
            <person name="Depledge D.P."/>
            <person name="Harris D."/>
            <person name="Her Y."/>
            <person name="Herzyk P."/>
            <person name="Imamura H."/>
            <person name="Otto T.D."/>
            <person name="Sanders M."/>
            <person name="Seeger K."/>
            <person name="Dujardin J.C."/>
            <person name="Berriman M."/>
            <person name="Smith D.F."/>
            <person name="Hertz-Fowler C."/>
            <person name="Mottram J.C."/>
        </authorList>
    </citation>
    <scope>NUCLEOTIDE SEQUENCE [LARGE SCALE GENOMIC DNA]</scope>
    <source>
        <strain evidence="3">MHOM/IL/81/Friedlin</strain>
    </source>
</reference>
<dbReference type="RefSeq" id="XP_001682550.1">
    <property type="nucleotide sequence ID" value="XM_001682498.1"/>
</dbReference>
<dbReference type="VEuPathDB" id="TriTrypDB:LMJLV39_180019500"/>
<dbReference type="GeneID" id="5651072"/>
<feature type="compositionally biased region" description="Low complexity" evidence="1">
    <location>
        <begin position="124"/>
        <end position="140"/>
    </location>
</feature>
<reference evidence="2 3" key="1">
    <citation type="journal article" date="2005" name="Science">
        <title>The genome of the kinetoplastid parasite, Leishmania major.</title>
        <authorList>
            <person name="Ivens A.C."/>
            <person name="Peacock C.S."/>
            <person name="Worthey E.A."/>
            <person name="Murphy L."/>
            <person name="Aggarwal G."/>
            <person name="Berriman M."/>
            <person name="Sisk E."/>
            <person name="Rajandream M.A."/>
            <person name="Adlem E."/>
            <person name="Aert R."/>
            <person name="Anupama A."/>
            <person name="Apostolou Z."/>
            <person name="Attipoe P."/>
            <person name="Bason N."/>
            <person name="Bauser C."/>
            <person name="Beck A."/>
            <person name="Beverley S.M."/>
            <person name="Bianchettin G."/>
            <person name="Borzym K."/>
            <person name="Bothe G."/>
            <person name="Bruschi C.V."/>
            <person name="Collins M."/>
            <person name="Cadag E."/>
            <person name="Ciarloni L."/>
            <person name="Clayton C."/>
            <person name="Coulson R.M."/>
            <person name="Cronin A."/>
            <person name="Cruz A.K."/>
            <person name="Davies R.M."/>
            <person name="De Gaudenzi J."/>
            <person name="Dobson D.E."/>
            <person name="Duesterhoeft A."/>
            <person name="Fazelina G."/>
            <person name="Fosker N."/>
            <person name="Frasch A.C."/>
            <person name="Fraser A."/>
            <person name="Fuchs M."/>
            <person name="Gabel C."/>
            <person name="Goble A."/>
            <person name="Goffeau A."/>
            <person name="Harris D."/>
            <person name="Hertz-Fowler C."/>
            <person name="Hilbert H."/>
            <person name="Horn D."/>
            <person name="Huang Y."/>
            <person name="Klages S."/>
            <person name="Knights A."/>
            <person name="Kube M."/>
            <person name="Larke N."/>
            <person name="Litvin L."/>
            <person name="Lord A."/>
            <person name="Louie T."/>
            <person name="Marra M."/>
            <person name="Masuy D."/>
            <person name="Matthews K."/>
            <person name="Michaeli S."/>
            <person name="Mottram J.C."/>
            <person name="Muller-Auer S."/>
            <person name="Munden H."/>
            <person name="Nelson S."/>
            <person name="Norbertczak H."/>
            <person name="Oliver K."/>
            <person name="O'neil S."/>
            <person name="Pentony M."/>
            <person name="Pohl T.M."/>
            <person name="Price C."/>
            <person name="Purnelle B."/>
            <person name="Quail M.A."/>
            <person name="Rabbinowitsch E."/>
            <person name="Reinhardt R."/>
            <person name="Rieger M."/>
            <person name="Rinta J."/>
            <person name="Robben J."/>
            <person name="Robertson L."/>
            <person name="Ruiz J.C."/>
            <person name="Rutter S."/>
            <person name="Saunders D."/>
            <person name="Schafer M."/>
            <person name="Schein J."/>
            <person name="Schwartz D.C."/>
            <person name="Seeger K."/>
            <person name="Seyler A."/>
            <person name="Sharp S."/>
            <person name="Shin H."/>
            <person name="Sivam D."/>
            <person name="Squares R."/>
            <person name="Squares S."/>
            <person name="Tosato V."/>
            <person name="Vogt C."/>
            <person name="Volckaert G."/>
            <person name="Wambutt R."/>
            <person name="Warren T."/>
            <person name="Wedler H."/>
            <person name="Woodward J."/>
            <person name="Zhou S."/>
            <person name="Zimmermann W."/>
            <person name="Smith D.F."/>
            <person name="Blackwell J.M."/>
            <person name="Stuart K.D."/>
            <person name="Barrell B."/>
            <person name="Myler P.J."/>
        </authorList>
    </citation>
    <scope>NUCLEOTIDE SEQUENCE [LARGE SCALE GENOMIC DNA]</scope>
    <source>
        <strain evidence="3">MHOM/IL/81/Friedlin</strain>
    </source>
</reference>
<dbReference type="VEuPathDB" id="TriTrypDB:LMJSD75_180019800"/>
<dbReference type="AlphaFoldDB" id="Q4QDP8"/>